<dbReference type="InterPro" id="IPR029068">
    <property type="entry name" value="Glyas_Bleomycin-R_OHBP_Dase"/>
</dbReference>
<dbReference type="PANTHER" id="PTHR21366:SF14">
    <property type="entry name" value="GLYOXALASE DOMAIN-CONTAINING PROTEIN 5"/>
    <property type="match status" value="1"/>
</dbReference>
<dbReference type="RefSeq" id="WP_090029032.1">
    <property type="nucleotide sequence ID" value="NZ_FNEB01000006.1"/>
</dbReference>
<sequence length="131" mass="14253">MPHVTGLDHLVLTVADIPATIAFYRDGLGMTAQPFMPADGTTRWSLHFGQQKINLHQSGHEFEPKAGHVRPGSADLCFLTETPLETWIAHLADMGIAVEQGPIARTGATGPILSIYVRDPDNNLIEIATRD</sequence>
<dbReference type="Pfam" id="PF00903">
    <property type="entry name" value="Glyoxalase"/>
    <property type="match status" value="1"/>
</dbReference>
<feature type="domain" description="VOC" evidence="1">
    <location>
        <begin position="6"/>
        <end position="130"/>
    </location>
</feature>
<dbReference type="Gene3D" id="3.10.180.10">
    <property type="entry name" value="2,3-Dihydroxybiphenyl 1,2-Dioxygenase, domain 1"/>
    <property type="match status" value="1"/>
</dbReference>
<dbReference type="AlphaFoldDB" id="A0A1G8PA90"/>
<accession>A0A1G8PA90</accession>
<reference evidence="2 3" key="1">
    <citation type="submission" date="2016-10" db="EMBL/GenBank/DDBJ databases">
        <authorList>
            <person name="de Groot N.N."/>
        </authorList>
    </citation>
    <scope>NUCLEOTIDE SEQUENCE [LARGE SCALE GENOMIC DNA]</scope>
    <source>
        <strain evidence="2 3">DSM 28010</strain>
    </source>
</reference>
<dbReference type="InterPro" id="IPR050383">
    <property type="entry name" value="GlyoxalaseI/FosfomycinResist"/>
</dbReference>
<dbReference type="PROSITE" id="PS51819">
    <property type="entry name" value="VOC"/>
    <property type="match status" value="1"/>
</dbReference>
<gene>
    <name evidence="2" type="ORF">SAMN05421850_106148</name>
</gene>
<keyword evidence="2" id="KW-0223">Dioxygenase</keyword>
<dbReference type="InterPro" id="IPR004360">
    <property type="entry name" value="Glyas_Fos-R_dOase_dom"/>
</dbReference>
<dbReference type="PANTHER" id="PTHR21366">
    <property type="entry name" value="GLYOXALASE FAMILY PROTEIN"/>
    <property type="match status" value="1"/>
</dbReference>
<protein>
    <submittedName>
        <fullName evidence="2">Catechol 2,3-dioxygenase</fullName>
    </submittedName>
</protein>
<keyword evidence="2" id="KW-0560">Oxidoreductase</keyword>
<dbReference type="CDD" id="cd07253">
    <property type="entry name" value="GLOD5"/>
    <property type="match status" value="1"/>
</dbReference>
<dbReference type="EMBL" id="FNEB01000006">
    <property type="protein sequence ID" value="SDI89433.1"/>
    <property type="molecule type" value="Genomic_DNA"/>
</dbReference>
<organism evidence="2 3">
    <name type="scientific">Lutimaribacter saemankumensis</name>
    <dbReference type="NCBI Taxonomy" id="490829"/>
    <lineage>
        <taxon>Bacteria</taxon>
        <taxon>Pseudomonadati</taxon>
        <taxon>Pseudomonadota</taxon>
        <taxon>Alphaproteobacteria</taxon>
        <taxon>Rhodobacterales</taxon>
        <taxon>Roseobacteraceae</taxon>
        <taxon>Lutimaribacter</taxon>
    </lineage>
</organism>
<dbReference type="OrthoDB" id="9812656at2"/>
<dbReference type="GO" id="GO:0051213">
    <property type="term" value="F:dioxygenase activity"/>
    <property type="evidence" value="ECO:0007669"/>
    <property type="project" value="UniProtKB-KW"/>
</dbReference>
<evidence type="ECO:0000259" key="1">
    <source>
        <dbReference type="PROSITE" id="PS51819"/>
    </source>
</evidence>
<evidence type="ECO:0000313" key="2">
    <source>
        <dbReference type="EMBL" id="SDI89433.1"/>
    </source>
</evidence>
<dbReference type="Proteomes" id="UP000199340">
    <property type="component" value="Unassembled WGS sequence"/>
</dbReference>
<dbReference type="InterPro" id="IPR037523">
    <property type="entry name" value="VOC_core"/>
</dbReference>
<name>A0A1G8PA90_9RHOB</name>
<proteinExistence type="predicted"/>
<dbReference type="STRING" id="490829.SAMN05421850_106148"/>
<evidence type="ECO:0000313" key="3">
    <source>
        <dbReference type="Proteomes" id="UP000199340"/>
    </source>
</evidence>
<keyword evidence="3" id="KW-1185">Reference proteome</keyword>
<dbReference type="SUPFAM" id="SSF54593">
    <property type="entry name" value="Glyoxalase/Bleomycin resistance protein/Dihydroxybiphenyl dioxygenase"/>
    <property type="match status" value="1"/>
</dbReference>